<evidence type="ECO:0000259" key="7">
    <source>
        <dbReference type="Pfam" id="PF23559"/>
    </source>
</evidence>
<dbReference type="PANTHER" id="PTHR36766:SF31">
    <property type="entry name" value="DISEASE RESISTANCE RPP13-LIKE PROTEIN 1"/>
    <property type="match status" value="1"/>
</dbReference>
<evidence type="ECO:0000313" key="10">
    <source>
        <dbReference type="RefSeq" id="XP_048318639.2"/>
    </source>
</evidence>
<name>A0ABM3I1F5_ZIZJJ</name>
<evidence type="ECO:0000256" key="3">
    <source>
        <dbReference type="ARBA" id="ARBA00022821"/>
    </source>
</evidence>
<proteinExistence type="predicted"/>
<dbReference type="Gene3D" id="1.10.10.10">
    <property type="entry name" value="Winged helix-like DNA-binding domain superfamily/Winged helix DNA-binding domain"/>
    <property type="match status" value="1"/>
</dbReference>
<dbReference type="Gene3D" id="1.20.5.4130">
    <property type="match status" value="1"/>
</dbReference>
<evidence type="ECO:0000256" key="1">
    <source>
        <dbReference type="ARBA" id="ARBA00022737"/>
    </source>
</evidence>
<dbReference type="InterPro" id="IPR055414">
    <property type="entry name" value="LRR_R13L4/SHOC2-like"/>
</dbReference>
<reference evidence="10" key="1">
    <citation type="submission" date="2025-08" db="UniProtKB">
        <authorList>
            <consortium name="RefSeq"/>
        </authorList>
    </citation>
    <scope>IDENTIFICATION</scope>
    <source>
        <tissue evidence="10">Seedling</tissue>
    </source>
</reference>
<feature type="domain" description="Disease resistance N-terminal" evidence="6">
    <location>
        <begin position="10"/>
        <end position="100"/>
    </location>
</feature>
<feature type="domain" description="Disease resistance protein winged helix" evidence="7">
    <location>
        <begin position="438"/>
        <end position="507"/>
    </location>
</feature>
<keyword evidence="9" id="KW-1185">Reference proteome</keyword>
<dbReference type="Pfam" id="PF00931">
    <property type="entry name" value="NB-ARC"/>
    <property type="match status" value="1"/>
</dbReference>
<dbReference type="GeneID" id="125418641"/>
<dbReference type="Gene3D" id="1.10.8.430">
    <property type="entry name" value="Helical domain of apoptotic protease-activating factors"/>
    <property type="match status" value="1"/>
</dbReference>
<dbReference type="SUPFAM" id="SSF52540">
    <property type="entry name" value="P-loop containing nucleoside triphosphate hydrolases"/>
    <property type="match status" value="1"/>
</dbReference>
<organism evidence="9 10">
    <name type="scientific">Ziziphus jujuba</name>
    <name type="common">Chinese jujube</name>
    <name type="synonym">Ziziphus sativa</name>
    <dbReference type="NCBI Taxonomy" id="326968"/>
    <lineage>
        <taxon>Eukaryota</taxon>
        <taxon>Viridiplantae</taxon>
        <taxon>Streptophyta</taxon>
        <taxon>Embryophyta</taxon>
        <taxon>Tracheophyta</taxon>
        <taxon>Spermatophyta</taxon>
        <taxon>Magnoliopsida</taxon>
        <taxon>eudicotyledons</taxon>
        <taxon>Gunneridae</taxon>
        <taxon>Pentapetalae</taxon>
        <taxon>rosids</taxon>
        <taxon>fabids</taxon>
        <taxon>Rosales</taxon>
        <taxon>Rhamnaceae</taxon>
        <taxon>Paliureae</taxon>
        <taxon>Ziziphus</taxon>
    </lineage>
</organism>
<dbReference type="Pfam" id="PF18052">
    <property type="entry name" value="Rx_N"/>
    <property type="match status" value="1"/>
</dbReference>
<dbReference type="Gene3D" id="3.40.50.300">
    <property type="entry name" value="P-loop containing nucleotide triphosphate hydrolases"/>
    <property type="match status" value="1"/>
</dbReference>
<feature type="domain" description="NB-ARC" evidence="5">
    <location>
        <begin position="179"/>
        <end position="352"/>
    </location>
</feature>
<dbReference type="InterPro" id="IPR002182">
    <property type="entry name" value="NB-ARC"/>
</dbReference>
<evidence type="ECO:0000259" key="5">
    <source>
        <dbReference type="Pfam" id="PF00931"/>
    </source>
</evidence>
<gene>
    <name evidence="10" type="primary">LOC125418641</name>
</gene>
<evidence type="ECO:0000313" key="9">
    <source>
        <dbReference type="Proteomes" id="UP001652623"/>
    </source>
</evidence>
<feature type="domain" description="Disease resistance R13L4/SHOC-2-like LRR" evidence="8">
    <location>
        <begin position="574"/>
        <end position="685"/>
    </location>
</feature>
<keyword evidence="4" id="KW-0067">ATP-binding</keyword>
<protein>
    <submittedName>
        <fullName evidence="10">Disease resistance RPP13-like protein 1</fullName>
    </submittedName>
</protein>
<keyword evidence="2" id="KW-0547">Nucleotide-binding</keyword>
<keyword evidence="3" id="KW-0611">Plant defense</keyword>
<evidence type="ECO:0000256" key="4">
    <source>
        <dbReference type="ARBA" id="ARBA00022840"/>
    </source>
</evidence>
<sequence>MAEALVGGAFLSATLQVLFDRLAHREVLDYLGGKKFNHGLLKKLKIMLLSVNSVLNDAEEKQIADPAVKEWLDELEDAAYDADDILDEIATDALQYKLEAESRTGTSSKVSNMELISPNSYVSGMENRLKEILEQLEFIAHQKDLLGLKVKEGVGEKPIPRSQTTSVVEESEVFGRDGDKNAIIKLLLAGDEGSNNKVSVIPIVGMGGVGKTTLAQLVYNDEKVEKYFELKSWVCVSEEFNIYDVTKTVLAAVTSPHSYDSTTLDLLQNRLKEKLLGKKFLIVLDDMWNENYNDWKDMSVPFNHGARGSKIIVTTRNENVARIMRTVPIHYHLEHLTDEDCWKLFAKHAFDNLSDSSVCQVLETIGKRIVKKCNGLPLAAKTLGGLLRYKEDVGEWLRIEKSEIWDFSYKESKILPVLMLSYHYLPSYLKRCFAFCSIFPKYYKFKQQSLVLLWMAENLLQQSKTNKRSMEEVGDEYFNELVSMSFFQRLSAKEHWFFMHDLVHDLAKYVSREYCFTLEYGKSEDVITMKVRHLVFAWYVPLKRLDSLSRVTRLRTFLPLQDLLPFVSNEVVNEAIKKLRCLRVLKLSGCGNLNQLHGSIGDLKHLRYLDLSSTPIKRLPESVSMLYNLQMLNLSNCYNLIQLPKNMHHLINLRHLNVRGCNKLKEMPRHINKLKSLQRLSTFIVGKGEGAKIGE</sequence>
<dbReference type="InterPro" id="IPR058922">
    <property type="entry name" value="WHD_DRP"/>
</dbReference>
<evidence type="ECO:0000259" key="6">
    <source>
        <dbReference type="Pfam" id="PF18052"/>
    </source>
</evidence>
<dbReference type="Proteomes" id="UP001652623">
    <property type="component" value="Chromosome 12"/>
</dbReference>
<dbReference type="PRINTS" id="PR00364">
    <property type="entry name" value="DISEASERSIST"/>
</dbReference>
<keyword evidence="1" id="KW-0677">Repeat</keyword>
<dbReference type="InterPro" id="IPR032675">
    <property type="entry name" value="LRR_dom_sf"/>
</dbReference>
<dbReference type="InterPro" id="IPR041118">
    <property type="entry name" value="Rx_N"/>
</dbReference>
<dbReference type="Pfam" id="PF23559">
    <property type="entry name" value="WHD_DRP"/>
    <property type="match status" value="1"/>
</dbReference>
<evidence type="ECO:0000256" key="2">
    <source>
        <dbReference type="ARBA" id="ARBA00022741"/>
    </source>
</evidence>
<dbReference type="RefSeq" id="XP_048318639.2">
    <property type="nucleotide sequence ID" value="XM_048462682.2"/>
</dbReference>
<accession>A0ABM3I1F5</accession>
<dbReference type="Gene3D" id="3.80.10.10">
    <property type="entry name" value="Ribonuclease Inhibitor"/>
    <property type="match status" value="1"/>
</dbReference>
<dbReference type="PANTHER" id="PTHR36766">
    <property type="entry name" value="PLANT BROAD-SPECTRUM MILDEW RESISTANCE PROTEIN RPW8"/>
    <property type="match status" value="1"/>
</dbReference>
<dbReference type="Pfam" id="PF23598">
    <property type="entry name" value="LRR_14"/>
    <property type="match status" value="1"/>
</dbReference>
<dbReference type="InterPro" id="IPR036388">
    <property type="entry name" value="WH-like_DNA-bd_sf"/>
</dbReference>
<dbReference type="SUPFAM" id="SSF52058">
    <property type="entry name" value="L domain-like"/>
    <property type="match status" value="1"/>
</dbReference>
<dbReference type="InterPro" id="IPR027417">
    <property type="entry name" value="P-loop_NTPase"/>
</dbReference>
<evidence type="ECO:0000259" key="8">
    <source>
        <dbReference type="Pfam" id="PF23598"/>
    </source>
</evidence>
<dbReference type="InterPro" id="IPR042197">
    <property type="entry name" value="Apaf_helical"/>
</dbReference>